<evidence type="ECO:0000313" key="2">
    <source>
        <dbReference type="EMBL" id="KEF36761.1"/>
    </source>
</evidence>
<sequence>MNVSQYADGLSGGEQTRLKLAQLFTHYYEALLIDEPTTHLDQAGISFLLDELRYYYGALLLISHDRSVLDELATTIWEIEEGKVTVYTGNYSEYIAQKLLEREQQHQAYEQFIKEKSRLEKEAQEKMKKAEKVAQAGRMSKKEAKSKTNRMFETKSEGTSQKALQRAAKAIEHRKEHLHEVEAVKEERPIVFRQSKALELHNKFPIMADKLTLRVEEKVLLNVLRRI</sequence>
<dbReference type="PANTHER" id="PTHR42855:SF2">
    <property type="entry name" value="DRUG RESISTANCE ABC TRANSPORTER,ATP-BINDING PROTEIN"/>
    <property type="match status" value="1"/>
</dbReference>
<feature type="region of interest" description="Disordered" evidence="1">
    <location>
        <begin position="130"/>
        <end position="159"/>
    </location>
</feature>
<feature type="compositionally biased region" description="Basic and acidic residues" evidence="1">
    <location>
        <begin position="140"/>
        <end position="156"/>
    </location>
</feature>
<accession>A0A072NGW2</accession>
<dbReference type="Proteomes" id="UP000027936">
    <property type="component" value="Unassembled WGS sequence"/>
</dbReference>
<gene>
    <name evidence="2" type="ORF">M670_04012</name>
</gene>
<evidence type="ECO:0000313" key="3">
    <source>
        <dbReference type="Proteomes" id="UP000027936"/>
    </source>
</evidence>
<evidence type="ECO:0000256" key="1">
    <source>
        <dbReference type="SAM" id="MobiDB-lite"/>
    </source>
</evidence>
<dbReference type="SUPFAM" id="SSF52540">
    <property type="entry name" value="P-loop containing nucleoside triphosphate hydrolases"/>
    <property type="match status" value="1"/>
</dbReference>
<proteinExistence type="predicted"/>
<dbReference type="AlphaFoldDB" id="A0A072NGW2"/>
<dbReference type="InterPro" id="IPR027417">
    <property type="entry name" value="P-loop_NTPase"/>
</dbReference>
<dbReference type="PANTHER" id="PTHR42855">
    <property type="entry name" value="ABC TRANSPORTER ATP-BINDING SUBUNIT"/>
    <property type="match status" value="1"/>
</dbReference>
<organism evidence="2 3">
    <name type="scientific">Schinkia azotoformans MEV2011</name>
    <dbReference type="NCBI Taxonomy" id="1348973"/>
    <lineage>
        <taxon>Bacteria</taxon>
        <taxon>Bacillati</taxon>
        <taxon>Bacillota</taxon>
        <taxon>Bacilli</taxon>
        <taxon>Bacillales</taxon>
        <taxon>Bacillaceae</taxon>
        <taxon>Calidifontibacillus/Schinkia group</taxon>
        <taxon>Schinkia</taxon>
    </lineage>
</organism>
<dbReference type="Gene3D" id="3.40.50.300">
    <property type="entry name" value="P-loop containing nucleotide triphosphate hydrolases"/>
    <property type="match status" value="1"/>
</dbReference>
<dbReference type="PATRIC" id="fig|1348973.3.peg.3894"/>
<protein>
    <submittedName>
        <fullName evidence="2">ATPase component of ABC transporters with duplicated ATPase domain</fullName>
    </submittedName>
</protein>
<dbReference type="InterPro" id="IPR051309">
    <property type="entry name" value="ABCF_ATPase"/>
</dbReference>
<reference evidence="2 3" key="1">
    <citation type="submission" date="2014-04" db="EMBL/GenBank/DDBJ databases">
        <title>Draft genome sequence of Bacillus azotoformans MEV2011, a (co-) denitrifying strain unable to grow in the presence of oxygen.</title>
        <authorList>
            <person name="Nielsen M."/>
            <person name="Schreiber L."/>
            <person name="Finster K."/>
            <person name="Schramm A."/>
        </authorList>
    </citation>
    <scope>NUCLEOTIDE SEQUENCE [LARGE SCALE GENOMIC DNA]</scope>
    <source>
        <strain evidence="2 3">MEV2011</strain>
    </source>
</reference>
<dbReference type="EMBL" id="JJRY01000022">
    <property type="protein sequence ID" value="KEF36761.1"/>
    <property type="molecule type" value="Genomic_DNA"/>
</dbReference>
<name>A0A072NGW2_SCHAZ</name>
<comment type="caution">
    <text evidence="2">The sequence shown here is derived from an EMBL/GenBank/DDBJ whole genome shotgun (WGS) entry which is preliminary data.</text>
</comment>